<feature type="region of interest" description="Disordered" evidence="1">
    <location>
        <begin position="31"/>
        <end position="77"/>
    </location>
</feature>
<feature type="region of interest" description="Disordered" evidence="1">
    <location>
        <begin position="102"/>
        <end position="127"/>
    </location>
</feature>
<dbReference type="AlphaFoldDB" id="A0AA88S5I8"/>
<protein>
    <submittedName>
        <fullName evidence="2">Uncharacterized protein</fullName>
    </submittedName>
</protein>
<evidence type="ECO:0000256" key="1">
    <source>
        <dbReference type="SAM" id="MobiDB-lite"/>
    </source>
</evidence>
<dbReference type="EMBL" id="JAVXUO010000417">
    <property type="protein sequence ID" value="KAK2992366.1"/>
    <property type="molecule type" value="Genomic_DNA"/>
</dbReference>
<name>A0AA88S5I8_9ASTE</name>
<accession>A0AA88S5I8</accession>
<gene>
    <name evidence="2" type="ORF">RJ640_009877</name>
</gene>
<sequence>MGTPYHKLSRMEFHPQWDTNPPTAEWDSTATCGAHPTTFPMPAVRSKNPSGNTSSGLSYSPDNSRFSCGGGRRRDHRNRCPLCSSACAISFTWSASKLPKLPKHKKTTEEGGWSSNQEFSRHGVQKTRDRKTGFGVLVLCDVLAMVVTEALKIEREAKKSST</sequence>
<evidence type="ECO:0000313" key="3">
    <source>
        <dbReference type="Proteomes" id="UP001187471"/>
    </source>
</evidence>
<evidence type="ECO:0000313" key="2">
    <source>
        <dbReference type="EMBL" id="KAK2992366.1"/>
    </source>
</evidence>
<comment type="caution">
    <text evidence="2">The sequence shown here is derived from an EMBL/GenBank/DDBJ whole genome shotgun (WGS) entry which is preliminary data.</text>
</comment>
<feature type="compositionally biased region" description="Polar residues" evidence="1">
    <location>
        <begin position="47"/>
        <end position="66"/>
    </location>
</feature>
<dbReference type="Proteomes" id="UP001187471">
    <property type="component" value="Unassembled WGS sequence"/>
</dbReference>
<proteinExistence type="predicted"/>
<organism evidence="2 3">
    <name type="scientific">Escallonia rubra</name>
    <dbReference type="NCBI Taxonomy" id="112253"/>
    <lineage>
        <taxon>Eukaryota</taxon>
        <taxon>Viridiplantae</taxon>
        <taxon>Streptophyta</taxon>
        <taxon>Embryophyta</taxon>
        <taxon>Tracheophyta</taxon>
        <taxon>Spermatophyta</taxon>
        <taxon>Magnoliopsida</taxon>
        <taxon>eudicotyledons</taxon>
        <taxon>Gunneridae</taxon>
        <taxon>Pentapetalae</taxon>
        <taxon>asterids</taxon>
        <taxon>campanulids</taxon>
        <taxon>Escalloniales</taxon>
        <taxon>Escalloniaceae</taxon>
        <taxon>Escallonia</taxon>
    </lineage>
</organism>
<reference evidence="2" key="1">
    <citation type="submission" date="2022-12" db="EMBL/GenBank/DDBJ databases">
        <title>Draft genome assemblies for two species of Escallonia (Escalloniales).</title>
        <authorList>
            <person name="Chanderbali A."/>
            <person name="Dervinis C."/>
            <person name="Anghel I."/>
            <person name="Soltis D."/>
            <person name="Soltis P."/>
            <person name="Zapata F."/>
        </authorList>
    </citation>
    <scope>NUCLEOTIDE SEQUENCE</scope>
    <source>
        <strain evidence="2">UCBG92.1500</strain>
        <tissue evidence="2">Leaf</tissue>
    </source>
</reference>
<keyword evidence="3" id="KW-1185">Reference proteome</keyword>